<name>A0A8D9PEC0_9VIRU</name>
<proteinExistence type="predicted"/>
<organism evidence="1">
    <name type="scientific">Bacteriophage sp</name>
    <dbReference type="NCBI Taxonomy" id="38018"/>
    <lineage>
        <taxon>Viruses</taxon>
    </lineage>
</organism>
<reference evidence="1" key="1">
    <citation type="journal article" date="2021" name="Proc. Natl. Acad. Sci. U.S.A.">
        <title>A Catalog of Tens of Thousands of Viruses from Human Metagenomes Reveals Hidden Associations with Chronic Diseases.</title>
        <authorList>
            <person name="Tisza M.J."/>
            <person name="Buck C.B."/>
        </authorList>
    </citation>
    <scope>NUCLEOTIDE SEQUENCE</scope>
    <source>
        <strain evidence="1">CtOZu12</strain>
    </source>
</reference>
<protein>
    <submittedName>
        <fullName evidence="1">Uncharacterized protein</fullName>
    </submittedName>
</protein>
<accession>A0A8D9PEC0</accession>
<evidence type="ECO:0000313" key="1">
    <source>
        <dbReference type="EMBL" id="DAD55627.1"/>
    </source>
</evidence>
<sequence>MNCWNSLKLFMLQQKDEICLIVNAMKVKRNKQMIYG</sequence>
<dbReference type="EMBL" id="BK029940">
    <property type="protein sequence ID" value="DAD55627.1"/>
    <property type="molecule type" value="Genomic_DNA"/>
</dbReference>